<dbReference type="InterPro" id="IPR033645">
    <property type="entry name" value="VirB9/CagX/TrbG_C"/>
</dbReference>
<dbReference type="Proteomes" id="UP000185161">
    <property type="component" value="Chromosome"/>
</dbReference>
<dbReference type="InterPro" id="IPR038161">
    <property type="entry name" value="VirB9/CagX/TrbG_C_sf"/>
</dbReference>
<gene>
    <name evidence="4" type="ORF">BRX40_01760</name>
</gene>
<evidence type="ECO:0000256" key="2">
    <source>
        <dbReference type="ARBA" id="ARBA00022729"/>
    </source>
</evidence>
<evidence type="ECO:0008006" key="6">
    <source>
        <dbReference type="Google" id="ProtNLM"/>
    </source>
</evidence>
<dbReference type="EMBL" id="CP018820">
    <property type="protein sequence ID" value="APR51322.1"/>
    <property type="molecule type" value="Genomic_DNA"/>
</dbReference>
<dbReference type="KEGG" id="skr:BRX40_01760"/>
<keyword evidence="5" id="KW-1185">Reference proteome</keyword>
<dbReference type="AlphaFoldDB" id="A0A1L6J5U1"/>
<name>A0A1L6J5U1_9SPHN</name>
<feature type="chain" id="PRO_5012860335" description="Type VI secretion protein" evidence="3">
    <location>
        <begin position="23"/>
        <end position="236"/>
    </location>
</feature>
<dbReference type="Pfam" id="PF03524">
    <property type="entry name" value="CagX"/>
    <property type="match status" value="1"/>
</dbReference>
<feature type="signal peptide" evidence="3">
    <location>
        <begin position="1"/>
        <end position="22"/>
    </location>
</feature>
<evidence type="ECO:0000313" key="4">
    <source>
        <dbReference type="EMBL" id="APR51322.1"/>
    </source>
</evidence>
<sequence length="236" mass="25943">MKIGLKLLAACMALATAGPALAQYRPQPSTGDPRLQTVEYRNNQVVTLEVAPGYQLSVEFAPGERIESVGLGDSAAWMVSPTKRGNHLFIKAMQPGVSTNMTVVTDVRTYTFDLHPLPGPSETMAYTVRFAYPEPPGMRMRTNEAEAAPDTRYRVSGDRKLRPSAISDDGIKTYIEWPADVAMPAVYAINDQGRESLVNGVVQEKMFVVDGISEQLVFRIDKRAARAIRAKPEAKK</sequence>
<dbReference type="RefSeq" id="WP_083629258.1">
    <property type="nucleotide sequence ID" value="NZ_CP018820.1"/>
</dbReference>
<evidence type="ECO:0000256" key="1">
    <source>
        <dbReference type="ARBA" id="ARBA00006135"/>
    </source>
</evidence>
<dbReference type="STRING" id="93064.BRX40_01760"/>
<dbReference type="CDD" id="cd06911">
    <property type="entry name" value="VirB9_CagX_TrbG"/>
    <property type="match status" value="1"/>
</dbReference>
<evidence type="ECO:0000256" key="3">
    <source>
        <dbReference type="SAM" id="SignalP"/>
    </source>
</evidence>
<accession>A0A1L6J5U1</accession>
<proteinExistence type="inferred from homology"/>
<reference evidence="5" key="1">
    <citation type="submission" date="2016-12" db="EMBL/GenBank/DDBJ databases">
        <title>Whole genome sequencing of Sphingomonas sp. ABOJV.</title>
        <authorList>
            <person name="Conlan S."/>
            <person name="Thomas P.J."/>
            <person name="Mullikin J."/>
            <person name="Palmore T.N."/>
            <person name="Frank K.M."/>
            <person name="Segre J.A."/>
        </authorList>
    </citation>
    <scope>NUCLEOTIDE SEQUENCE [LARGE SCALE GENOMIC DNA]</scope>
    <source>
        <strain evidence="5">ABOJV</strain>
    </source>
</reference>
<dbReference type="GeneID" id="44131275"/>
<protein>
    <recommendedName>
        <fullName evidence="6">Type VI secretion protein</fullName>
    </recommendedName>
</protein>
<organism evidence="4 5">
    <name type="scientific">Sphingomonas koreensis</name>
    <dbReference type="NCBI Taxonomy" id="93064"/>
    <lineage>
        <taxon>Bacteria</taxon>
        <taxon>Pseudomonadati</taxon>
        <taxon>Pseudomonadota</taxon>
        <taxon>Alphaproteobacteria</taxon>
        <taxon>Sphingomonadales</taxon>
        <taxon>Sphingomonadaceae</taxon>
        <taxon>Sphingomonas</taxon>
    </lineage>
</organism>
<dbReference type="InterPro" id="IPR010258">
    <property type="entry name" value="Conjugal_tfr_TrbG/VirB9/CagX"/>
</dbReference>
<comment type="similarity">
    <text evidence="1">Belongs to the TrbG/VirB9 family.</text>
</comment>
<evidence type="ECO:0000313" key="5">
    <source>
        <dbReference type="Proteomes" id="UP000185161"/>
    </source>
</evidence>
<dbReference type="Gene3D" id="2.60.40.2500">
    <property type="match status" value="1"/>
</dbReference>
<keyword evidence="2 3" id="KW-0732">Signal</keyword>